<name>A0A8T0RS88_PANVG</name>
<dbReference type="EMBL" id="CM029046">
    <property type="protein sequence ID" value="KAG2588887.1"/>
    <property type="molecule type" value="Genomic_DNA"/>
</dbReference>
<accession>A0A8T0RS88</accession>
<protein>
    <recommendedName>
        <fullName evidence="3">RNase H type-1 domain-containing protein</fullName>
    </recommendedName>
</protein>
<keyword evidence="2" id="KW-1185">Reference proteome</keyword>
<proteinExistence type="predicted"/>
<sequence length="303" mass="34847">MQLQIGDGVNLNMWFDPWIPRDMSRRPITPRGAVLLRDVSELIDPVIVLVRNIFWEEDARIILSIPVHAGMENRVAWHFEMKGAFSVKSAYKVFRKEQITHSRKDEALDHERSWSLLGLNREREALLLKRIAREVIEALMNLREQEKAKCCYVLWICWFEHNRVREGEPRRDASCLSHSIQIRYDEGDVVSARRGRVESLMCLHGELIAVIQGTDAVEVVQAVYSQAFYFSLVTFLVEELRGILEMNFISWRVQQRPRSCNNNRVAHELATLGSMCEPDADYVVAPIPDIIACIIADGSALSD</sequence>
<evidence type="ECO:0000313" key="2">
    <source>
        <dbReference type="Proteomes" id="UP000823388"/>
    </source>
</evidence>
<evidence type="ECO:0008006" key="3">
    <source>
        <dbReference type="Google" id="ProtNLM"/>
    </source>
</evidence>
<dbReference type="AlphaFoldDB" id="A0A8T0RS88"/>
<gene>
    <name evidence="1" type="ORF">PVAP13_5NG354081</name>
</gene>
<dbReference type="Proteomes" id="UP000823388">
    <property type="component" value="Chromosome 5N"/>
</dbReference>
<reference evidence="1 2" key="1">
    <citation type="submission" date="2020-05" db="EMBL/GenBank/DDBJ databases">
        <title>WGS assembly of Panicum virgatum.</title>
        <authorList>
            <person name="Lovell J.T."/>
            <person name="Jenkins J."/>
            <person name="Shu S."/>
            <person name="Juenger T.E."/>
            <person name="Schmutz J."/>
        </authorList>
    </citation>
    <scope>NUCLEOTIDE SEQUENCE [LARGE SCALE GENOMIC DNA]</scope>
    <source>
        <strain evidence="2">cv. AP13</strain>
    </source>
</reference>
<organism evidence="1 2">
    <name type="scientific">Panicum virgatum</name>
    <name type="common">Blackwell switchgrass</name>
    <dbReference type="NCBI Taxonomy" id="38727"/>
    <lineage>
        <taxon>Eukaryota</taxon>
        <taxon>Viridiplantae</taxon>
        <taxon>Streptophyta</taxon>
        <taxon>Embryophyta</taxon>
        <taxon>Tracheophyta</taxon>
        <taxon>Spermatophyta</taxon>
        <taxon>Magnoliopsida</taxon>
        <taxon>Liliopsida</taxon>
        <taxon>Poales</taxon>
        <taxon>Poaceae</taxon>
        <taxon>PACMAD clade</taxon>
        <taxon>Panicoideae</taxon>
        <taxon>Panicodae</taxon>
        <taxon>Paniceae</taxon>
        <taxon>Panicinae</taxon>
        <taxon>Panicum</taxon>
        <taxon>Panicum sect. Hiantes</taxon>
    </lineage>
</organism>
<comment type="caution">
    <text evidence="1">The sequence shown here is derived from an EMBL/GenBank/DDBJ whole genome shotgun (WGS) entry which is preliminary data.</text>
</comment>
<evidence type="ECO:0000313" key="1">
    <source>
        <dbReference type="EMBL" id="KAG2588887.1"/>
    </source>
</evidence>